<dbReference type="InterPro" id="IPR050902">
    <property type="entry name" value="ABC_Transporter_SBP"/>
</dbReference>
<dbReference type="RefSeq" id="WP_159546076.1">
    <property type="nucleotide sequence ID" value="NZ_CP047156.1"/>
</dbReference>
<evidence type="ECO:0000313" key="3">
    <source>
        <dbReference type="EMBL" id="QHC01019.1"/>
    </source>
</evidence>
<evidence type="ECO:0000313" key="4">
    <source>
        <dbReference type="Proteomes" id="UP000463857"/>
    </source>
</evidence>
<keyword evidence="4" id="KW-1185">Reference proteome</keyword>
<dbReference type="OrthoDB" id="9797850at2"/>
<reference evidence="3 4" key="1">
    <citation type="journal article" date="2018" name="Int. J. Syst. Evol. Microbiol.">
        <title>Epidermidibacterium keratini gen. nov., sp. nov., a member of the family Sporichthyaceae, isolated from keratin epidermis.</title>
        <authorList>
            <person name="Lee D.G."/>
            <person name="Trujillo M.E."/>
            <person name="Kang S."/>
            <person name="Nam J.J."/>
            <person name="Kim Y.J."/>
        </authorList>
    </citation>
    <scope>NUCLEOTIDE SEQUENCE [LARGE SCALE GENOMIC DNA]</scope>
    <source>
        <strain evidence="3 4">EPI-7</strain>
    </source>
</reference>
<evidence type="ECO:0000256" key="1">
    <source>
        <dbReference type="ARBA" id="ARBA00008814"/>
    </source>
</evidence>
<comment type="similarity">
    <text evidence="1">Belongs to the bacterial solute-binding protein 8 family.</text>
</comment>
<name>A0A7L4YQF3_9ACTN</name>
<dbReference type="SUPFAM" id="SSF53807">
    <property type="entry name" value="Helical backbone' metal receptor"/>
    <property type="match status" value="1"/>
</dbReference>
<dbReference type="PANTHER" id="PTHR30535:SF7">
    <property type="entry name" value="IRON(III) DICITRATE-BINDING PROTEIN"/>
    <property type="match status" value="1"/>
</dbReference>
<dbReference type="Pfam" id="PF01497">
    <property type="entry name" value="Peripla_BP_2"/>
    <property type="match status" value="1"/>
</dbReference>
<dbReference type="Proteomes" id="UP000463857">
    <property type="component" value="Chromosome"/>
</dbReference>
<accession>A0A7L4YQF3</accession>
<evidence type="ECO:0000259" key="2">
    <source>
        <dbReference type="PROSITE" id="PS50983"/>
    </source>
</evidence>
<sequence length="287" mass="30030">MANCGVDVAVDTPPKAAVTVNQAATEIMLSLGLADDMAGTAYLDDEVSPALKADYDTVPVLAPEYPTQETLLEAEPDFVYASYSSAFDDSALGPRDDLADLTIDTYLSPVACPQKSQRLAQDFDAVYQEIIDIGAIFGVSERAQSLVDQLKSTVAQSMAADAGGGRTALLWDSGIQTPSVASGSGMGGYLLESAGLQNVFGEDTGDTYVSTSWEAIVDTDPDVIVLVDAEWDPATDKIAFLQSDPATAQLSAVKNNAFVTLPFVETTVGLRAVDGLAALEQQLAADG</sequence>
<dbReference type="PANTHER" id="PTHR30535">
    <property type="entry name" value="VITAMIN B12-BINDING PROTEIN"/>
    <property type="match status" value="1"/>
</dbReference>
<feature type="domain" description="Fe/B12 periplasmic-binding" evidence="2">
    <location>
        <begin position="16"/>
        <end position="287"/>
    </location>
</feature>
<dbReference type="InterPro" id="IPR002491">
    <property type="entry name" value="ABC_transptr_periplasmic_BD"/>
</dbReference>
<dbReference type="Gene3D" id="3.40.50.1980">
    <property type="entry name" value="Nitrogenase molybdenum iron protein domain"/>
    <property type="match status" value="2"/>
</dbReference>
<dbReference type="InParanoid" id="A0A7L4YQF3"/>
<dbReference type="AlphaFoldDB" id="A0A7L4YQF3"/>
<dbReference type="PROSITE" id="PS50983">
    <property type="entry name" value="FE_B12_PBP"/>
    <property type="match status" value="1"/>
</dbReference>
<dbReference type="KEGG" id="eke:EK0264_12455"/>
<dbReference type="EMBL" id="CP047156">
    <property type="protein sequence ID" value="QHC01019.1"/>
    <property type="molecule type" value="Genomic_DNA"/>
</dbReference>
<protein>
    <submittedName>
        <fullName evidence="3">ABC transporter substrate-binding protein</fullName>
    </submittedName>
</protein>
<proteinExistence type="inferred from homology"/>
<gene>
    <name evidence="3" type="ORF">EK0264_12455</name>
</gene>
<organism evidence="3 4">
    <name type="scientific">Epidermidibacterium keratini</name>
    <dbReference type="NCBI Taxonomy" id="1891644"/>
    <lineage>
        <taxon>Bacteria</taxon>
        <taxon>Bacillati</taxon>
        <taxon>Actinomycetota</taxon>
        <taxon>Actinomycetes</taxon>
        <taxon>Sporichthyales</taxon>
        <taxon>Sporichthyaceae</taxon>
        <taxon>Epidermidibacterium</taxon>
    </lineage>
</organism>